<dbReference type="Proteomes" id="UP000250675">
    <property type="component" value="Unassembled WGS sequence"/>
</dbReference>
<keyword evidence="1" id="KW-0472">Membrane</keyword>
<accession>A0A2X3DUA3</accession>
<dbReference type="GeneID" id="39642529"/>
<keyword evidence="1" id="KW-1133">Transmembrane helix</keyword>
<dbReference type="EMBL" id="UGLJ01000007">
    <property type="protein sequence ID" value="STU48764.1"/>
    <property type="molecule type" value="Genomic_DNA"/>
</dbReference>
<gene>
    <name evidence="5" type="ORF">NCTC5051_05880</name>
    <name evidence="3" type="ORF">NCTC5052_05731</name>
    <name evidence="4" type="ORF">NCTC5052_05839</name>
    <name evidence="6" type="ORF">NCTC5053_06964</name>
    <name evidence="2" type="ORF">NCTC9645_06392</name>
</gene>
<evidence type="ECO:0000313" key="7">
    <source>
        <dbReference type="Proteomes" id="UP000250675"/>
    </source>
</evidence>
<dbReference type="EMBL" id="UGLJ01000007">
    <property type="protein sequence ID" value="STU48203.1"/>
    <property type="molecule type" value="Genomic_DNA"/>
</dbReference>
<evidence type="ECO:0000313" key="4">
    <source>
        <dbReference type="EMBL" id="STU48764.1"/>
    </source>
</evidence>
<evidence type="ECO:0000313" key="6">
    <source>
        <dbReference type="EMBL" id="STX88698.1"/>
    </source>
</evidence>
<dbReference type="EMBL" id="UGMN01000007">
    <property type="protein sequence ID" value="STX88698.1"/>
    <property type="molecule type" value="Genomic_DNA"/>
</dbReference>
<dbReference type="RefSeq" id="WP_040174911.1">
    <property type="nucleotide sequence ID" value="NZ_CAXOBJ010000043.1"/>
</dbReference>
<proteinExistence type="predicted"/>
<evidence type="ECO:0000313" key="3">
    <source>
        <dbReference type="EMBL" id="STU48203.1"/>
    </source>
</evidence>
<dbReference type="EMBL" id="UGLU01000005">
    <property type="protein sequence ID" value="STW26081.1"/>
    <property type="molecule type" value="Genomic_DNA"/>
</dbReference>
<evidence type="ECO:0000313" key="2">
    <source>
        <dbReference type="EMBL" id="SQC88250.1"/>
    </source>
</evidence>
<sequence length="116" mass="13602">MLKLKFILPLLIIISVLVWWFTPHYSEEDKAYYIAMFCTLTHDGRSHSVQDMQQIIEGSNSDYALQKIHFQRGLGERLQKVWQGLSPEQQQQAHQDRTECRRLMSQTLLPGQELQG</sequence>
<evidence type="ECO:0000313" key="5">
    <source>
        <dbReference type="EMBL" id="STW26081.1"/>
    </source>
</evidence>
<organism evidence="2 7">
    <name type="scientific">Klebsiella pneumoniae</name>
    <dbReference type="NCBI Taxonomy" id="573"/>
    <lineage>
        <taxon>Bacteria</taxon>
        <taxon>Pseudomonadati</taxon>
        <taxon>Pseudomonadota</taxon>
        <taxon>Gammaproteobacteria</taxon>
        <taxon>Enterobacterales</taxon>
        <taxon>Enterobacteriaceae</taxon>
        <taxon>Klebsiella/Raoultella group</taxon>
        <taxon>Klebsiella</taxon>
        <taxon>Klebsiella pneumoniae complex</taxon>
    </lineage>
</organism>
<dbReference type="Proteomes" id="UP000254103">
    <property type="component" value="Unassembled WGS sequence"/>
</dbReference>
<feature type="transmembrane region" description="Helical" evidence="1">
    <location>
        <begin position="6"/>
        <end position="22"/>
    </location>
</feature>
<evidence type="ECO:0000313" key="10">
    <source>
        <dbReference type="Proteomes" id="UP000254387"/>
    </source>
</evidence>
<evidence type="ECO:0000313" key="8">
    <source>
        <dbReference type="Proteomes" id="UP000254103"/>
    </source>
</evidence>
<dbReference type="Proteomes" id="UP000254141">
    <property type="component" value="Unassembled WGS sequence"/>
</dbReference>
<evidence type="ECO:0000256" key="1">
    <source>
        <dbReference type="SAM" id="Phobius"/>
    </source>
</evidence>
<protein>
    <submittedName>
        <fullName evidence="2">Uncharacterized protein</fullName>
    </submittedName>
</protein>
<evidence type="ECO:0000313" key="9">
    <source>
        <dbReference type="Proteomes" id="UP000254141"/>
    </source>
</evidence>
<dbReference type="AlphaFoldDB" id="A0A2X3DUA3"/>
<dbReference type="Proteomes" id="UP000254387">
    <property type="component" value="Unassembled WGS sequence"/>
</dbReference>
<dbReference type="EMBL" id="UASO01000011">
    <property type="protein sequence ID" value="SQC88250.1"/>
    <property type="molecule type" value="Genomic_DNA"/>
</dbReference>
<reference evidence="7 8" key="1">
    <citation type="submission" date="2018-06" db="EMBL/GenBank/DDBJ databases">
        <authorList>
            <consortium name="Pathogen Informatics"/>
            <person name="Doyle S."/>
        </authorList>
    </citation>
    <scope>NUCLEOTIDE SEQUENCE [LARGE SCALE GENOMIC DNA]</scope>
    <source>
        <strain evidence="5 9">NCTC5051</strain>
        <strain evidence="3 8">NCTC5052</strain>
        <strain evidence="6 10">NCTC5053</strain>
        <strain evidence="2 7">NCTC9645</strain>
    </source>
</reference>
<name>A0A2X3DUA3_KLEPN</name>
<keyword evidence="1" id="KW-0812">Transmembrane</keyword>